<dbReference type="EMBL" id="BMOS01000048">
    <property type="protein sequence ID" value="GGN66637.1"/>
    <property type="molecule type" value="Genomic_DNA"/>
</dbReference>
<sequence length="64" mass="7415">MIVRDYNAIDETAWVRCQTRAFLQTAYFDNVLIFGNGFNATLVSFPLHQKSGTYYMSRFGLKLN</sequence>
<comment type="caution">
    <text evidence="1">The sequence shown here is derived from an EMBL/GenBank/DDBJ whole genome shotgun (WGS) entry which is preliminary data.</text>
</comment>
<evidence type="ECO:0000313" key="2">
    <source>
        <dbReference type="Proteomes" id="UP000624041"/>
    </source>
</evidence>
<organism evidence="1 2">
    <name type="scientific">Oceanobacillus indicireducens</name>
    <dbReference type="NCBI Taxonomy" id="1004261"/>
    <lineage>
        <taxon>Bacteria</taxon>
        <taxon>Bacillati</taxon>
        <taxon>Bacillota</taxon>
        <taxon>Bacilli</taxon>
        <taxon>Bacillales</taxon>
        <taxon>Bacillaceae</taxon>
        <taxon>Oceanobacillus</taxon>
    </lineage>
</organism>
<accession>A0A917Y6D3</accession>
<dbReference type="Proteomes" id="UP000624041">
    <property type="component" value="Unassembled WGS sequence"/>
</dbReference>
<protein>
    <submittedName>
        <fullName evidence="1">Uncharacterized protein</fullName>
    </submittedName>
</protein>
<name>A0A917Y6D3_9BACI</name>
<proteinExistence type="predicted"/>
<reference evidence="1" key="2">
    <citation type="submission" date="2020-09" db="EMBL/GenBank/DDBJ databases">
        <authorList>
            <person name="Sun Q."/>
            <person name="Ohkuma M."/>
        </authorList>
    </citation>
    <scope>NUCLEOTIDE SEQUENCE</scope>
    <source>
        <strain evidence="1">JCM 17251</strain>
    </source>
</reference>
<gene>
    <name evidence="1" type="ORF">GCM10007971_36900</name>
</gene>
<dbReference type="AlphaFoldDB" id="A0A917Y6D3"/>
<evidence type="ECO:0000313" key="1">
    <source>
        <dbReference type="EMBL" id="GGN66637.1"/>
    </source>
</evidence>
<keyword evidence="2" id="KW-1185">Reference proteome</keyword>
<reference evidence="1" key="1">
    <citation type="journal article" date="2014" name="Int. J. Syst. Evol. Microbiol.">
        <title>Complete genome sequence of Corynebacterium casei LMG S-19264T (=DSM 44701T), isolated from a smear-ripened cheese.</title>
        <authorList>
            <consortium name="US DOE Joint Genome Institute (JGI-PGF)"/>
            <person name="Walter F."/>
            <person name="Albersmeier A."/>
            <person name="Kalinowski J."/>
            <person name="Ruckert C."/>
        </authorList>
    </citation>
    <scope>NUCLEOTIDE SEQUENCE</scope>
    <source>
        <strain evidence="1">JCM 17251</strain>
    </source>
</reference>